<comment type="caution">
    <text evidence="2">The sequence shown here is derived from an EMBL/GenBank/DDBJ whole genome shotgun (WGS) entry which is preliminary data.</text>
</comment>
<keyword evidence="1" id="KW-0472">Membrane</keyword>
<dbReference type="Proteomes" id="UP000051017">
    <property type="component" value="Unassembled WGS sequence"/>
</dbReference>
<organism evidence="2 3">
    <name type="scientific">Acidimicrobiia bacterium BACL6 MAG-120924-bin43</name>
    <dbReference type="NCBI Taxonomy" id="1655583"/>
    <lineage>
        <taxon>Bacteria</taxon>
        <taxon>Bacillati</taxon>
        <taxon>Actinomycetota</taxon>
        <taxon>Acidimicrobiia</taxon>
        <taxon>acIV cluster</taxon>
    </lineage>
</organism>
<name>A0A0R2QGT4_9ACTN</name>
<sequence>MWVGIALNFTFHWVTVPALGRPITAGAGAFGGVPSTPVVWVFVSVTVSLLAGCVLGLLHTTITAKITPKITTKTGQ</sequence>
<gene>
    <name evidence="2" type="ORF">ABR75_06970</name>
</gene>
<proteinExistence type="predicted"/>
<accession>A0A0R2QGT4</accession>
<dbReference type="EMBL" id="LIBJ01000010">
    <property type="protein sequence ID" value="KRO49441.1"/>
    <property type="molecule type" value="Genomic_DNA"/>
</dbReference>
<reference evidence="2 3" key="1">
    <citation type="submission" date="2015-10" db="EMBL/GenBank/DDBJ databases">
        <title>Metagenome-Assembled Genomes uncover a global brackish microbiome.</title>
        <authorList>
            <person name="Hugerth L.W."/>
            <person name="Larsson J."/>
            <person name="Alneberg J."/>
            <person name="Lindh M.V."/>
            <person name="Legrand C."/>
            <person name="Pinhassi J."/>
            <person name="Andersson A.F."/>
        </authorList>
    </citation>
    <scope>NUCLEOTIDE SEQUENCE [LARGE SCALE GENOMIC DNA]</scope>
    <source>
        <strain evidence="2">BACL6 MAG-120924-bin43</strain>
    </source>
</reference>
<evidence type="ECO:0000313" key="2">
    <source>
        <dbReference type="EMBL" id="KRO49441.1"/>
    </source>
</evidence>
<dbReference type="AlphaFoldDB" id="A0A0R2QGT4"/>
<keyword evidence="1" id="KW-1133">Transmembrane helix</keyword>
<evidence type="ECO:0000256" key="1">
    <source>
        <dbReference type="SAM" id="Phobius"/>
    </source>
</evidence>
<feature type="transmembrane region" description="Helical" evidence="1">
    <location>
        <begin position="38"/>
        <end position="58"/>
    </location>
</feature>
<evidence type="ECO:0000313" key="3">
    <source>
        <dbReference type="Proteomes" id="UP000051017"/>
    </source>
</evidence>
<keyword evidence="1" id="KW-0812">Transmembrane</keyword>
<protein>
    <submittedName>
        <fullName evidence="2">Uncharacterized protein</fullName>
    </submittedName>
</protein>